<evidence type="ECO:0000313" key="1">
    <source>
        <dbReference type="EMBL" id="PCE33715.1"/>
    </source>
</evidence>
<accession>A0A2A4FKU5</accession>
<dbReference type="Proteomes" id="UP000217994">
    <property type="component" value="Unassembled WGS sequence"/>
</dbReference>
<dbReference type="RefSeq" id="WP_084908301.1">
    <property type="nucleotide sequence ID" value="NZ_CP020738.1"/>
</dbReference>
<dbReference type="GO" id="GO:0016740">
    <property type="term" value="F:transferase activity"/>
    <property type="evidence" value="ECO:0007669"/>
    <property type="project" value="UniProtKB-KW"/>
</dbReference>
<dbReference type="AlphaFoldDB" id="A0A2A4FKU5"/>
<proteinExistence type="predicted"/>
<name>A0A2A4FKU5_9BURK</name>
<dbReference type="PANTHER" id="PTHR33844">
    <property type="entry name" value="SULFOTRANSFER_1 DOMAIN-CONTAINING PROTEIN"/>
    <property type="match status" value="1"/>
</dbReference>
<dbReference type="Pfam" id="PF13469">
    <property type="entry name" value="Sulfotransfer_3"/>
    <property type="match status" value="1"/>
</dbReference>
<dbReference type="SUPFAM" id="SSF52540">
    <property type="entry name" value="P-loop containing nucleoside triphosphate hydrolases"/>
    <property type="match status" value="1"/>
</dbReference>
<sequence>MTTTRPATPDRPVRMMRVLRSRHGDSTRMVRPADFDAEPVAQVAALGEIRDRDRYVPLCVDWRDARLIYSRWDDERAMTDVPFLYQHQRRGARWLIDVPFEALDAADRAAHMTPTFIFSIGRCGSTLLSRLLAAAGEQAISEPDVLTSVAHFDDDAERGAAEGMRERIVQHCVAAFEPACGPAPIIKLRARCNRAIDVFLNALPHARYVFMCRDRDDWVRSTSRAFGDSGDALADLLKVSVEAFDRMHRAGVDPELVWYEDLLADPVGALRRILPRRADLDAYRGAIETALGQDAQEGSGLSRTSLSTRTGDAGALAAFDARWRAIRPEPLLSRYGLERLR</sequence>
<reference evidence="1 2" key="1">
    <citation type="submission" date="2017-01" db="EMBL/GenBank/DDBJ databases">
        <title>Whole-Genome Shotgun Sequencing of Two beta-Proteobacterial Species in Search of the Bulgecin Biosynthetic Cluster.</title>
        <authorList>
            <person name="Horsman M.E."/>
            <person name="Marous D.R."/>
            <person name="Li R."/>
            <person name="Oliver R.A."/>
            <person name="Byun B."/>
            <person name="Emrich S.J."/>
            <person name="Boggess B."/>
            <person name="Townsend C.A."/>
            <person name="Mobashery S."/>
        </authorList>
    </citation>
    <scope>NUCLEOTIDE SEQUENCE [LARGE SCALE GENOMIC DNA]</scope>
    <source>
        <strain evidence="1 2">ATCC 31433</strain>
    </source>
</reference>
<protein>
    <submittedName>
        <fullName evidence="1">Sulfotransferase family protein</fullName>
    </submittedName>
</protein>
<keyword evidence="1" id="KW-0808">Transferase</keyword>
<dbReference type="GeneID" id="69005312"/>
<dbReference type="EMBL" id="MTZU01000011">
    <property type="protein sequence ID" value="PCE33715.1"/>
    <property type="molecule type" value="Genomic_DNA"/>
</dbReference>
<comment type="caution">
    <text evidence="1">The sequence shown here is derived from an EMBL/GenBank/DDBJ whole genome shotgun (WGS) entry which is preliminary data.</text>
</comment>
<gene>
    <name evidence="1" type="primary">bulB</name>
    <name evidence="1" type="ORF">BZL54_04210</name>
</gene>
<dbReference type="InterPro" id="IPR027417">
    <property type="entry name" value="P-loop_NTPase"/>
</dbReference>
<evidence type="ECO:0000313" key="2">
    <source>
        <dbReference type="Proteomes" id="UP000217994"/>
    </source>
</evidence>
<dbReference type="Gene3D" id="3.40.50.300">
    <property type="entry name" value="P-loop containing nucleotide triphosphate hydrolases"/>
    <property type="match status" value="1"/>
</dbReference>
<organism evidence="1 2">
    <name type="scientific">Burkholderia ubonensis subsp. mesacidophila</name>
    <dbReference type="NCBI Taxonomy" id="265293"/>
    <lineage>
        <taxon>Bacteria</taxon>
        <taxon>Pseudomonadati</taxon>
        <taxon>Pseudomonadota</taxon>
        <taxon>Betaproteobacteria</taxon>
        <taxon>Burkholderiales</taxon>
        <taxon>Burkholderiaceae</taxon>
        <taxon>Burkholderia</taxon>
        <taxon>Burkholderia cepacia complex</taxon>
    </lineage>
</organism>
<dbReference type="PANTHER" id="PTHR33844:SF1">
    <property type="entry name" value="SULFOTRANSFERASE DOMAIN-CONTAINING PROTEIN"/>
    <property type="match status" value="1"/>
</dbReference>